<keyword evidence="2" id="KW-1185">Reference proteome</keyword>
<dbReference type="STRING" id="93625.A0A409XRD9"/>
<organism evidence="1 2">
    <name type="scientific">Psilocybe cyanescens</name>
    <dbReference type="NCBI Taxonomy" id="93625"/>
    <lineage>
        <taxon>Eukaryota</taxon>
        <taxon>Fungi</taxon>
        <taxon>Dikarya</taxon>
        <taxon>Basidiomycota</taxon>
        <taxon>Agaricomycotina</taxon>
        <taxon>Agaricomycetes</taxon>
        <taxon>Agaricomycetidae</taxon>
        <taxon>Agaricales</taxon>
        <taxon>Agaricineae</taxon>
        <taxon>Strophariaceae</taxon>
        <taxon>Psilocybe</taxon>
    </lineage>
</organism>
<accession>A0A409XRD9</accession>
<comment type="caution">
    <text evidence="1">The sequence shown here is derived from an EMBL/GenBank/DDBJ whole genome shotgun (WGS) entry which is preliminary data.</text>
</comment>
<dbReference type="InParanoid" id="A0A409XRD9"/>
<dbReference type="OrthoDB" id="539213at2759"/>
<protein>
    <submittedName>
        <fullName evidence="1">Uncharacterized protein</fullName>
    </submittedName>
</protein>
<dbReference type="EMBL" id="NHYD01000776">
    <property type="protein sequence ID" value="PPQ93375.1"/>
    <property type="molecule type" value="Genomic_DNA"/>
</dbReference>
<dbReference type="Proteomes" id="UP000283269">
    <property type="component" value="Unassembled WGS sequence"/>
</dbReference>
<proteinExistence type="predicted"/>
<gene>
    <name evidence="1" type="ORF">CVT25_007084</name>
</gene>
<evidence type="ECO:0000313" key="1">
    <source>
        <dbReference type="EMBL" id="PPQ93375.1"/>
    </source>
</evidence>
<reference evidence="1 2" key="1">
    <citation type="journal article" date="2018" name="Evol. Lett.">
        <title>Horizontal gene cluster transfer increased hallucinogenic mushroom diversity.</title>
        <authorList>
            <person name="Reynolds H.T."/>
            <person name="Vijayakumar V."/>
            <person name="Gluck-Thaler E."/>
            <person name="Korotkin H.B."/>
            <person name="Matheny P.B."/>
            <person name="Slot J.C."/>
        </authorList>
    </citation>
    <scope>NUCLEOTIDE SEQUENCE [LARGE SCALE GENOMIC DNA]</scope>
    <source>
        <strain evidence="1 2">2631</strain>
    </source>
</reference>
<name>A0A409XRD9_PSICY</name>
<dbReference type="AlphaFoldDB" id="A0A409XRD9"/>
<evidence type="ECO:0000313" key="2">
    <source>
        <dbReference type="Proteomes" id="UP000283269"/>
    </source>
</evidence>
<sequence length="103" mass="11391">MTRRSPSYQVRLAKYSQRSFGIYVPTLERSKIGPTVRPLQLFLPDPDTDAGHTQVYERSIVRTEGLAGGSSEDVFLQMLSAGNAIDVRGKGTMEMLKAEMILG</sequence>